<keyword evidence="1" id="KW-0813">Transport</keyword>
<feature type="transmembrane region" description="Helical" evidence="2">
    <location>
        <begin position="178"/>
        <end position="199"/>
    </location>
</feature>
<gene>
    <name evidence="3" type="ORF">FC83_GL000341</name>
</gene>
<feature type="transmembrane region" description="Helical" evidence="2">
    <location>
        <begin position="12"/>
        <end position="35"/>
    </location>
</feature>
<protein>
    <submittedName>
        <fullName evidence="3">MFS superfamily oligogalacturonide</fullName>
    </submittedName>
</protein>
<evidence type="ECO:0000256" key="2">
    <source>
        <dbReference type="SAM" id="Phobius"/>
    </source>
</evidence>
<name>X0PQA0_9LACO</name>
<feature type="transmembrane region" description="Helical" evidence="2">
    <location>
        <begin position="85"/>
        <end position="102"/>
    </location>
</feature>
<accession>X0PQA0</accession>
<feature type="transmembrane region" description="Helical" evidence="2">
    <location>
        <begin position="149"/>
        <end position="172"/>
    </location>
</feature>
<reference evidence="3 4" key="1">
    <citation type="journal article" date="2015" name="Genome Announc.">
        <title>Expanding the biotechnology potential of lactobacilli through comparative genomics of 213 strains and associated genera.</title>
        <authorList>
            <person name="Sun Z."/>
            <person name="Harris H.M."/>
            <person name="McCann A."/>
            <person name="Guo C."/>
            <person name="Argimon S."/>
            <person name="Zhang W."/>
            <person name="Yang X."/>
            <person name="Jeffery I.B."/>
            <person name="Cooney J.C."/>
            <person name="Kagawa T.F."/>
            <person name="Liu W."/>
            <person name="Song Y."/>
            <person name="Salvetti E."/>
            <person name="Wrobel A."/>
            <person name="Rasinkangas P."/>
            <person name="Parkhill J."/>
            <person name="Rea M.C."/>
            <person name="O'Sullivan O."/>
            <person name="Ritari J."/>
            <person name="Douillard F.P."/>
            <person name="Paul Ross R."/>
            <person name="Yang R."/>
            <person name="Briner A.E."/>
            <person name="Felis G.E."/>
            <person name="de Vos W.M."/>
            <person name="Barrangou R."/>
            <person name="Klaenhammer T.R."/>
            <person name="Caufield P.W."/>
            <person name="Cui Y."/>
            <person name="Zhang H."/>
            <person name="O'Toole P.W."/>
        </authorList>
    </citation>
    <scope>NUCLEOTIDE SEQUENCE [LARGE SCALE GENOMIC DNA]</scope>
    <source>
        <strain evidence="3 4">DSM 18527</strain>
    </source>
</reference>
<dbReference type="GO" id="GO:0015293">
    <property type="term" value="F:symporter activity"/>
    <property type="evidence" value="ECO:0007669"/>
    <property type="project" value="InterPro"/>
</dbReference>
<dbReference type="GO" id="GO:0005886">
    <property type="term" value="C:plasma membrane"/>
    <property type="evidence" value="ECO:0007669"/>
    <property type="project" value="TreeGrafter"/>
</dbReference>
<dbReference type="EMBL" id="AZGA01000070">
    <property type="protein sequence ID" value="KRM32476.1"/>
    <property type="molecule type" value="Genomic_DNA"/>
</dbReference>
<keyword evidence="4" id="KW-1185">Reference proteome</keyword>
<keyword evidence="1" id="KW-0762">Sugar transport</keyword>
<keyword evidence="2" id="KW-0472">Membrane</keyword>
<dbReference type="SUPFAM" id="SSF103473">
    <property type="entry name" value="MFS general substrate transporter"/>
    <property type="match status" value="1"/>
</dbReference>
<dbReference type="Pfam" id="PF13347">
    <property type="entry name" value="MFS_2"/>
    <property type="match status" value="1"/>
</dbReference>
<organism evidence="3 4">
    <name type="scientific">Agrilactobacillus composti DSM 18527 = JCM 14202</name>
    <dbReference type="NCBI Taxonomy" id="1423734"/>
    <lineage>
        <taxon>Bacteria</taxon>
        <taxon>Bacillati</taxon>
        <taxon>Bacillota</taxon>
        <taxon>Bacilli</taxon>
        <taxon>Lactobacillales</taxon>
        <taxon>Lactobacillaceae</taxon>
        <taxon>Agrilactobacillus</taxon>
    </lineage>
</organism>
<evidence type="ECO:0000256" key="1">
    <source>
        <dbReference type="ARBA" id="ARBA00022597"/>
    </source>
</evidence>
<dbReference type="PATRIC" id="fig|1423734.3.peg.341"/>
<comment type="caution">
    <text evidence="3">The sequence shown here is derived from an EMBL/GenBank/DDBJ whole genome shotgun (WGS) entry which is preliminary data.</text>
</comment>
<feature type="transmembrane region" description="Helical" evidence="2">
    <location>
        <begin position="251"/>
        <end position="274"/>
    </location>
</feature>
<dbReference type="PANTHER" id="PTHR11328:SF24">
    <property type="entry name" value="MAJOR FACILITATOR SUPERFAMILY (MFS) PROFILE DOMAIN-CONTAINING PROTEIN"/>
    <property type="match status" value="1"/>
</dbReference>
<proteinExistence type="predicted"/>
<dbReference type="InterPro" id="IPR036259">
    <property type="entry name" value="MFS_trans_sf"/>
</dbReference>
<dbReference type="Proteomes" id="UP000051236">
    <property type="component" value="Unassembled WGS sequence"/>
</dbReference>
<evidence type="ECO:0000313" key="3">
    <source>
        <dbReference type="EMBL" id="KRM32476.1"/>
    </source>
</evidence>
<sequence length="522" mass="57689">MKRKVNWGNIVGYGAADLFGNGALAVASTWMLFFYTEFGGLSPALAGSILAIARVADSFISPLMGYLTDHFGATKMGRRFGRRRFFLLLAIPLMVLYIIIWIAHMNFWFYLVTYLLMEAFTALVMIPYETLAAEMTDDYDTKSKLSSSRMLWAALATFLASWLPGRVFAVMGKNNPNAFLVVGILLAVVFILAITLTYFSTFERETDGSDAEKAAIIAESKVKTENPLKTMWNMIKDMGSVFRIKSYALHLLIYLTSFTARDIVGATYVFFVVYAMKSDAVTASNILTFGSIIGIPCNLLWPKIMSKLGPSRLLRIMYILMFGTVVAYAFLGFSPLVGTGTAVGWLYALQLTWGVSNSGTGYVPWTVYTFIPDVDEIVTRERREGVFAGIMTFARKTTSALAPFLTGLVLSACGFVENAKTQTPGAMRGLILWLLIGTGVLLLAAFITTFFFKLDRAHHKVLRAEIDRLKAGGAKADVDPATKSVVEQLTGFKYDQLWGNNNVVPKAERSAIQHAEAKLSEK</sequence>
<dbReference type="OrthoDB" id="9764596at2"/>
<feature type="transmembrane region" description="Helical" evidence="2">
    <location>
        <begin position="313"/>
        <end position="331"/>
    </location>
</feature>
<dbReference type="eggNOG" id="COG2211">
    <property type="taxonomic scope" value="Bacteria"/>
</dbReference>
<keyword evidence="2" id="KW-1133">Transmembrane helix</keyword>
<dbReference type="RefSeq" id="WP_035452736.1">
    <property type="nucleotide sequence ID" value="NZ_AZGA01000070.1"/>
</dbReference>
<keyword evidence="2" id="KW-0812">Transmembrane</keyword>
<dbReference type="STRING" id="1423734.FC83_GL000341"/>
<dbReference type="GO" id="GO:0008643">
    <property type="term" value="P:carbohydrate transport"/>
    <property type="evidence" value="ECO:0007669"/>
    <property type="project" value="InterPro"/>
</dbReference>
<dbReference type="AlphaFoldDB" id="X0PQA0"/>
<feature type="transmembrane region" description="Helical" evidence="2">
    <location>
        <begin position="280"/>
        <end position="301"/>
    </location>
</feature>
<feature type="transmembrane region" description="Helical" evidence="2">
    <location>
        <begin position="108"/>
        <end position="128"/>
    </location>
</feature>
<dbReference type="Gene3D" id="1.20.1250.20">
    <property type="entry name" value="MFS general substrate transporter like domains"/>
    <property type="match status" value="2"/>
</dbReference>
<dbReference type="PANTHER" id="PTHR11328">
    <property type="entry name" value="MAJOR FACILITATOR SUPERFAMILY DOMAIN-CONTAINING PROTEIN"/>
    <property type="match status" value="1"/>
</dbReference>
<feature type="transmembrane region" description="Helical" evidence="2">
    <location>
        <begin position="430"/>
        <end position="452"/>
    </location>
</feature>
<dbReference type="CDD" id="cd17332">
    <property type="entry name" value="MFS_MelB_like"/>
    <property type="match status" value="1"/>
</dbReference>
<dbReference type="InterPro" id="IPR039672">
    <property type="entry name" value="MFS_2"/>
</dbReference>
<evidence type="ECO:0000313" key="4">
    <source>
        <dbReference type="Proteomes" id="UP000051236"/>
    </source>
</evidence>
<feature type="transmembrane region" description="Helical" evidence="2">
    <location>
        <begin position="41"/>
        <end position="64"/>
    </location>
</feature>